<dbReference type="InterPro" id="IPR029787">
    <property type="entry name" value="Nucleotide_cyclase"/>
</dbReference>
<dbReference type="Gene3D" id="3.20.20.450">
    <property type="entry name" value="EAL domain"/>
    <property type="match status" value="1"/>
</dbReference>
<name>A0ABX7EZT8_9HYPH</name>
<dbReference type="PANTHER" id="PTHR44757">
    <property type="entry name" value="DIGUANYLATE CYCLASE DGCP"/>
    <property type="match status" value="1"/>
</dbReference>
<organism evidence="3 4">
    <name type="scientific">Rhizobium rosettiformans</name>
    <dbReference type="NCBI Taxonomy" id="1368430"/>
    <lineage>
        <taxon>Bacteria</taxon>
        <taxon>Pseudomonadati</taxon>
        <taxon>Pseudomonadota</taxon>
        <taxon>Alphaproteobacteria</taxon>
        <taxon>Hyphomicrobiales</taxon>
        <taxon>Rhizobiaceae</taxon>
        <taxon>Rhizobium/Agrobacterium group</taxon>
        <taxon>Rhizobium</taxon>
    </lineage>
</organism>
<dbReference type="EMBL" id="CP032405">
    <property type="protein sequence ID" value="QRF53450.1"/>
    <property type="molecule type" value="Genomic_DNA"/>
</dbReference>
<reference evidence="3 4" key="1">
    <citation type="submission" date="2018-09" db="EMBL/GenBank/DDBJ databases">
        <title>Rhizobium sp. MAE2-X.</title>
        <authorList>
            <person name="Lee Y."/>
            <person name="Jeon C.O."/>
        </authorList>
    </citation>
    <scope>NUCLEOTIDE SEQUENCE [LARGE SCALE GENOMIC DNA]</scope>
    <source>
        <strain evidence="3 4">MAE2-X</strain>
    </source>
</reference>
<dbReference type="InterPro" id="IPR001633">
    <property type="entry name" value="EAL_dom"/>
</dbReference>
<dbReference type="InterPro" id="IPR052155">
    <property type="entry name" value="Biofilm_reg_signaling"/>
</dbReference>
<feature type="domain" description="EAL" evidence="1">
    <location>
        <begin position="330"/>
        <end position="580"/>
    </location>
</feature>
<dbReference type="InterPro" id="IPR035919">
    <property type="entry name" value="EAL_sf"/>
</dbReference>
<dbReference type="InterPro" id="IPR000160">
    <property type="entry name" value="GGDEF_dom"/>
</dbReference>
<evidence type="ECO:0000259" key="2">
    <source>
        <dbReference type="PROSITE" id="PS50887"/>
    </source>
</evidence>
<dbReference type="Pfam" id="PF00990">
    <property type="entry name" value="GGDEF"/>
    <property type="match status" value="1"/>
</dbReference>
<dbReference type="PROSITE" id="PS50887">
    <property type="entry name" value="GGDEF"/>
    <property type="match status" value="1"/>
</dbReference>
<dbReference type="InterPro" id="IPR043128">
    <property type="entry name" value="Rev_trsase/Diguanyl_cyclase"/>
</dbReference>
<dbReference type="CDD" id="cd01948">
    <property type="entry name" value="EAL"/>
    <property type="match status" value="1"/>
</dbReference>
<protein>
    <submittedName>
        <fullName evidence="3">EAL domain-containing protein</fullName>
    </submittedName>
</protein>
<evidence type="ECO:0000313" key="3">
    <source>
        <dbReference type="EMBL" id="QRF53450.1"/>
    </source>
</evidence>
<sequence length="588" mass="63993">MHPSASRFHEIRHRVQAQSCRSAVLLGFTACSGRVLQFDDVVDGRAVTEFQCILYKLSSVILGVFNMMLSEIPFGRRLRYGLAGFLGGAAAPAAMALPVVAQSGFDAFSTAFLSEWTSLAAISLPLVGTAVGWRIASWEARLQERIRHLECGATALEAASRFDGLTGLGNRQALNEALEAVMVARGPSRGTLLLIDLDRFKYVNDTLGHAAGDVLLVGVADRLRQASGEGAQLFRLGADEFAVILPQALRRPVAEFVCLAIEAALAEPFILEQGRVMAGVSIGATLMSAEDREVAAVLQRADLALYRAKEVFGPAHAFYDEGLAREVKEGLELERDLSRGFVDGEFYLEYQPIVAVENGDVRSLEALLRWRHPKRGLITPDIFIPLAEKTGIIQVIGKWVVQQACAAAATWPAPTGVSVNVSGDQFKDPNFVTHILDCLVETGLSPERLTIEVTEAVFSVDIDLVCRSLAELRSSGVRIALDDFGTGFSSINNLRLFPLDELKIDRSFANQMLETSQGAKLVDLMHKLSETFQIRTTIEGIETKNQLDFIKRLGIGEAQGFLFSRPFAAAEALSYLQARLAQRAAPVG</sequence>
<dbReference type="SMART" id="SM00267">
    <property type="entry name" value="GGDEF"/>
    <property type="match status" value="1"/>
</dbReference>
<gene>
    <name evidence="3" type="ORF">D4A92_19370</name>
</gene>
<dbReference type="CDD" id="cd01949">
    <property type="entry name" value="GGDEF"/>
    <property type="match status" value="1"/>
</dbReference>
<dbReference type="Pfam" id="PF00563">
    <property type="entry name" value="EAL"/>
    <property type="match status" value="1"/>
</dbReference>
<dbReference type="PANTHER" id="PTHR44757:SF2">
    <property type="entry name" value="BIOFILM ARCHITECTURE MAINTENANCE PROTEIN MBAA"/>
    <property type="match status" value="1"/>
</dbReference>
<dbReference type="NCBIfam" id="TIGR00254">
    <property type="entry name" value="GGDEF"/>
    <property type="match status" value="1"/>
</dbReference>
<feature type="domain" description="GGDEF" evidence="2">
    <location>
        <begin position="188"/>
        <end position="321"/>
    </location>
</feature>
<dbReference type="PROSITE" id="PS50883">
    <property type="entry name" value="EAL"/>
    <property type="match status" value="1"/>
</dbReference>
<dbReference type="SMART" id="SM00052">
    <property type="entry name" value="EAL"/>
    <property type="match status" value="1"/>
</dbReference>
<keyword evidence="4" id="KW-1185">Reference proteome</keyword>
<accession>A0ABX7EZT8</accession>
<dbReference type="Gene3D" id="3.30.70.270">
    <property type="match status" value="1"/>
</dbReference>
<dbReference type="SUPFAM" id="SSF141868">
    <property type="entry name" value="EAL domain-like"/>
    <property type="match status" value="1"/>
</dbReference>
<dbReference type="Proteomes" id="UP000596351">
    <property type="component" value="Chromosome"/>
</dbReference>
<evidence type="ECO:0000313" key="4">
    <source>
        <dbReference type="Proteomes" id="UP000596351"/>
    </source>
</evidence>
<dbReference type="SUPFAM" id="SSF55073">
    <property type="entry name" value="Nucleotide cyclase"/>
    <property type="match status" value="1"/>
</dbReference>
<evidence type="ECO:0000259" key="1">
    <source>
        <dbReference type="PROSITE" id="PS50883"/>
    </source>
</evidence>
<proteinExistence type="predicted"/>